<keyword evidence="2" id="KW-1185">Reference proteome</keyword>
<gene>
    <name evidence="1" type="ORF">P3T76_014269</name>
</gene>
<protein>
    <submittedName>
        <fullName evidence="1">BZIP transcription factor 1</fullName>
    </submittedName>
</protein>
<dbReference type="CDD" id="cd14688">
    <property type="entry name" value="bZIP_YAP"/>
    <property type="match status" value="1"/>
</dbReference>
<dbReference type="SUPFAM" id="SSF57959">
    <property type="entry name" value="Leucine zipper domain"/>
    <property type="match status" value="1"/>
</dbReference>
<dbReference type="AlphaFoldDB" id="A0AAD9LCH7"/>
<accession>A0AAD9LCH7</accession>
<dbReference type="InterPro" id="IPR046347">
    <property type="entry name" value="bZIP_sf"/>
</dbReference>
<comment type="caution">
    <text evidence="1">The sequence shown here is derived from an EMBL/GenBank/DDBJ whole genome shotgun (WGS) entry which is preliminary data.</text>
</comment>
<dbReference type="InterPro" id="IPR009003">
    <property type="entry name" value="Peptidase_S1_PA"/>
</dbReference>
<name>A0AAD9LCH7_9STRA</name>
<sequence length="501" mass="56221">MQHVERRREQCRRNQARYRKKRNEYTLHLEQDIAWLRDQVPKLERQHEALLSVIPTTSNVWCVAVEYFRLFRHGHKAPVILHDTSGSPYELDEQFNFLQAAMASDVTDGCVFGPEAIMEQWRRYSACHGDLDIELLGLKMGPQNCVVASTMTSVTVTEEMLRHAFPHLLEDIVGRTLAGKLLGWRFTMRGSLGSLDNVARVFDQARITLEDTVNPLQLTQFKAKRAVLSLTTRFCLPQQGMTTLDYLSSGSAVVLQASPKSPTRPSLAVVTCQHVACPWLFPKYFLATWDWLQFVNEDHVRHSLQLLAVSGDDADNTKAEVLLELPLTPQVQTHESRDLALLTLEDPESWRQAEEQFGVQALTLLQEPCGQGDSVIFSGHRQLQEEQGCQIPKTVTGHFVGRSSSGQEFAWSQELLEEGMCGGAVLGAATDGCVGIVEGIVPTIVQGDEEPAMHDREAHAAWQMRQALAGHVAFIPSSEVKRFIEESDYLLLTGMEVPPYM</sequence>
<dbReference type="Proteomes" id="UP001259832">
    <property type="component" value="Unassembled WGS sequence"/>
</dbReference>
<proteinExistence type="predicted"/>
<reference evidence="1" key="1">
    <citation type="submission" date="2023-08" db="EMBL/GenBank/DDBJ databases">
        <title>Reference Genome Resource for the Citrus Pathogen Phytophthora citrophthora.</title>
        <authorList>
            <person name="Moller H."/>
            <person name="Coetzee B."/>
            <person name="Rose L.J."/>
            <person name="Van Niekerk J.M."/>
        </authorList>
    </citation>
    <scope>NUCLEOTIDE SEQUENCE</scope>
    <source>
        <strain evidence="1">STE-U-9442</strain>
    </source>
</reference>
<dbReference type="EMBL" id="JASMQC010000040">
    <property type="protein sequence ID" value="KAK1930309.1"/>
    <property type="molecule type" value="Genomic_DNA"/>
</dbReference>
<dbReference type="GO" id="GO:0003700">
    <property type="term" value="F:DNA-binding transcription factor activity"/>
    <property type="evidence" value="ECO:0007669"/>
    <property type="project" value="InterPro"/>
</dbReference>
<evidence type="ECO:0000313" key="1">
    <source>
        <dbReference type="EMBL" id="KAK1930309.1"/>
    </source>
</evidence>
<evidence type="ECO:0000313" key="2">
    <source>
        <dbReference type="Proteomes" id="UP001259832"/>
    </source>
</evidence>
<organism evidence="1 2">
    <name type="scientific">Phytophthora citrophthora</name>
    <dbReference type="NCBI Taxonomy" id="4793"/>
    <lineage>
        <taxon>Eukaryota</taxon>
        <taxon>Sar</taxon>
        <taxon>Stramenopiles</taxon>
        <taxon>Oomycota</taxon>
        <taxon>Peronosporomycetes</taxon>
        <taxon>Peronosporales</taxon>
        <taxon>Peronosporaceae</taxon>
        <taxon>Phytophthora</taxon>
    </lineage>
</organism>
<dbReference type="SUPFAM" id="SSF50494">
    <property type="entry name" value="Trypsin-like serine proteases"/>
    <property type="match status" value="1"/>
</dbReference>